<dbReference type="OrthoDB" id="1738325at2759"/>
<dbReference type="InterPro" id="IPR012340">
    <property type="entry name" value="NA-bd_OB-fold"/>
</dbReference>
<comment type="similarity">
    <text evidence="1">Belongs to the EIF1AD family.</text>
</comment>
<dbReference type="STRING" id="1081102.A0A167YWL1"/>
<dbReference type="SUPFAM" id="SSF50249">
    <property type="entry name" value="Nucleic acid-binding proteins"/>
    <property type="match status" value="1"/>
</dbReference>
<dbReference type="AlphaFoldDB" id="A0A167YWL1"/>
<proteinExistence type="inferred from homology"/>
<keyword evidence="5" id="KW-0396">Initiation factor</keyword>
<evidence type="ECO:0000313" key="5">
    <source>
        <dbReference type="EMBL" id="OAA66781.1"/>
    </source>
</evidence>
<dbReference type="Gene3D" id="2.40.50.140">
    <property type="entry name" value="Nucleic acid-binding proteins"/>
    <property type="match status" value="1"/>
</dbReference>
<keyword evidence="5" id="KW-0648">Protein biosynthesis</keyword>
<comment type="caution">
    <text evidence="5">The sequence shown here is derived from an EMBL/GenBank/DDBJ whole genome shotgun (WGS) entry which is preliminary data.</text>
</comment>
<dbReference type="PANTHER" id="PTHR21641">
    <property type="entry name" value="TRANSLATION INITIATION FACTOR-RELATED"/>
    <property type="match status" value="1"/>
</dbReference>
<dbReference type="GO" id="GO:0003743">
    <property type="term" value="F:translation initiation factor activity"/>
    <property type="evidence" value="ECO:0007669"/>
    <property type="project" value="UniProtKB-KW"/>
</dbReference>
<sequence length="146" mass="16114">MARSRRTLHAALEDSATPPETLTSTQSVARVVQAEGNSLYTCLLPTAATVYSSNKVLVELNARFRNTVYMRRGGYVLVDLAAAAESQQAGRKVLGEIVNVVRDEKAWRKQAYWPTEFAKTAYDEASDDESNVGKLPPSDSEEDDEE</sequence>
<evidence type="ECO:0000259" key="4">
    <source>
        <dbReference type="Pfam" id="PF01176"/>
    </source>
</evidence>
<dbReference type="GO" id="GO:0003723">
    <property type="term" value="F:RNA binding"/>
    <property type="evidence" value="ECO:0007669"/>
    <property type="project" value="UniProtKB-KW"/>
</dbReference>
<dbReference type="Proteomes" id="UP000076874">
    <property type="component" value="Unassembled WGS sequence"/>
</dbReference>
<protein>
    <submittedName>
        <fullName evidence="5">Eukaryotic translation initiation factor eif1a-like protein</fullName>
    </submittedName>
</protein>
<reference evidence="5 6" key="1">
    <citation type="journal article" date="2016" name="Genome Biol. Evol.">
        <title>Divergent and convergent evolution of fungal pathogenicity.</title>
        <authorList>
            <person name="Shang Y."/>
            <person name="Xiao G."/>
            <person name="Zheng P."/>
            <person name="Cen K."/>
            <person name="Zhan S."/>
            <person name="Wang C."/>
        </authorList>
    </citation>
    <scope>NUCLEOTIDE SEQUENCE [LARGE SCALE GENOMIC DNA]</scope>
    <source>
        <strain evidence="5 6">RCEF 264</strain>
    </source>
</reference>
<keyword evidence="2" id="KW-0694">RNA-binding</keyword>
<dbReference type="InterPro" id="IPR039294">
    <property type="entry name" value="EIF1AD"/>
</dbReference>
<feature type="region of interest" description="Disordered" evidence="3">
    <location>
        <begin position="1"/>
        <end position="24"/>
    </location>
</feature>
<dbReference type="InterPro" id="IPR001253">
    <property type="entry name" value="TIF_eIF-1A"/>
</dbReference>
<dbReference type="PANTHER" id="PTHR21641:SF0">
    <property type="entry name" value="RNA-BINDING PROTEIN EIF1AD-RELATED"/>
    <property type="match status" value="1"/>
</dbReference>
<feature type="domain" description="S1-like" evidence="4">
    <location>
        <begin position="26"/>
        <end position="99"/>
    </location>
</feature>
<gene>
    <name evidence="5" type="ORF">SPI_01357</name>
</gene>
<organism evidence="5 6">
    <name type="scientific">Niveomyces insectorum RCEF 264</name>
    <dbReference type="NCBI Taxonomy" id="1081102"/>
    <lineage>
        <taxon>Eukaryota</taxon>
        <taxon>Fungi</taxon>
        <taxon>Dikarya</taxon>
        <taxon>Ascomycota</taxon>
        <taxon>Pezizomycotina</taxon>
        <taxon>Sordariomycetes</taxon>
        <taxon>Hypocreomycetidae</taxon>
        <taxon>Hypocreales</taxon>
        <taxon>Cordycipitaceae</taxon>
        <taxon>Niveomyces</taxon>
    </lineage>
</organism>
<dbReference type="EMBL" id="AZHD01000002">
    <property type="protein sequence ID" value="OAA66781.1"/>
    <property type="molecule type" value="Genomic_DNA"/>
</dbReference>
<evidence type="ECO:0000256" key="1">
    <source>
        <dbReference type="ARBA" id="ARBA00007340"/>
    </source>
</evidence>
<feature type="region of interest" description="Disordered" evidence="3">
    <location>
        <begin position="122"/>
        <end position="146"/>
    </location>
</feature>
<evidence type="ECO:0000256" key="3">
    <source>
        <dbReference type="SAM" id="MobiDB-lite"/>
    </source>
</evidence>
<dbReference type="Pfam" id="PF01176">
    <property type="entry name" value="eIF-1a"/>
    <property type="match status" value="1"/>
</dbReference>
<dbReference type="InterPro" id="IPR006196">
    <property type="entry name" value="RNA-binding_domain_S1_IF1"/>
</dbReference>
<keyword evidence="6" id="KW-1185">Reference proteome</keyword>
<dbReference type="SMART" id="SM00652">
    <property type="entry name" value="eIF1a"/>
    <property type="match status" value="1"/>
</dbReference>
<evidence type="ECO:0000256" key="2">
    <source>
        <dbReference type="ARBA" id="ARBA00022884"/>
    </source>
</evidence>
<dbReference type="GO" id="GO:0005634">
    <property type="term" value="C:nucleus"/>
    <property type="evidence" value="ECO:0007669"/>
    <property type="project" value="TreeGrafter"/>
</dbReference>
<name>A0A167YWL1_9HYPO</name>
<evidence type="ECO:0000313" key="6">
    <source>
        <dbReference type="Proteomes" id="UP000076874"/>
    </source>
</evidence>
<accession>A0A167YWL1</accession>